<organism evidence="2 3">
    <name type="scientific">Liparis tanakae</name>
    <name type="common">Tanaka's snailfish</name>
    <dbReference type="NCBI Taxonomy" id="230148"/>
    <lineage>
        <taxon>Eukaryota</taxon>
        <taxon>Metazoa</taxon>
        <taxon>Chordata</taxon>
        <taxon>Craniata</taxon>
        <taxon>Vertebrata</taxon>
        <taxon>Euteleostomi</taxon>
        <taxon>Actinopterygii</taxon>
        <taxon>Neopterygii</taxon>
        <taxon>Teleostei</taxon>
        <taxon>Neoteleostei</taxon>
        <taxon>Acanthomorphata</taxon>
        <taxon>Eupercaria</taxon>
        <taxon>Perciformes</taxon>
        <taxon>Cottioidei</taxon>
        <taxon>Cottales</taxon>
        <taxon>Liparidae</taxon>
        <taxon>Liparis</taxon>
    </lineage>
</organism>
<sequence length="173" mass="20002">MQILDVFSPYITGLKSGWQVRKYNDKTIFNILCTLVMSNLLCDISKQTPKEKLSREARETNSQDPHVRVEDDRHRTDDCEERYEESIDVVHSGVRAGQLHYGVVQTVNSVDDVPTQLQRSNQRDQHNNVIDEQWAAVKTGSNWGFSALLKDMNYGSVIVLDCELYSWRDEKHD</sequence>
<dbReference type="EMBL" id="SRLO01001331">
    <property type="protein sequence ID" value="TNN38858.1"/>
    <property type="molecule type" value="Genomic_DNA"/>
</dbReference>
<reference evidence="2 3" key="1">
    <citation type="submission" date="2019-03" db="EMBL/GenBank/DDBJ databases">
        <title>First draft genome of Liparis tanakae, snailfish: a comprehensive survey of snailfish specific genes.</title>
        <authorList>
            <person name="Kim W."/>
            <person name="Song I."/>
            <person name="Jeong J.-H."/>
            <person name="Kim D."/>
            <person name="Kim S."/>
            <person name="Ryu S."/>
            <person name="Song J.Y."/>
            <person name="Lee S.K."/>
        </authorList>
    </citation>
    <scope>NUCLEOTIDE SEQUENCE [LARGE SCALE GENOMIC DNA]</scope>
    <source>
        <tissue evidence="2">Muscle</tissue>
    </source>
</reference>
<accession>A0A4Z2FCF7</accession>
<protein>
    <submittedName>
        <fullName evidence="2">Uncharacterized protein</fullName>
    </submittedName>
</protein>
<comment type="caution">
    <text evidence="2">The sequence shown here is derived from an EMBL/GenBank/DDBJ whole genome shotgun (WGS) entry which is preliminary data.</text>
</comment>
<evidence type="ECO:0000313" key="2">
    <source>
        <dbReference type="EMBL" id="TNN38858.1"/>
    </source>
</evidence>
<gene>
    <name evidence="2" type="ORF">EYF80_050977</name>
</gene>
<dbReference type="AlphaFoldDB" id="A0A4Z2FCF7"/>
<dbReference type="Proteomes" id="UP000314294">
    <property type="component" value="Unassembled WGS sequence"/>
</dbReference>
<name>A0A4Z2FCF7_9TELE</name>
<feature type="region of interest" description="Disordered" evidence="1">
    <location>
        <begin position="51"/>
        <end position="75"/>
    </location>
</feature>
<evidence type="ECO:0000313" key="3">
    <source>
        <dbReference type="Proteomes" id="UP000314294"/>
    </source>
</evidence>
<keyword evidence="3" id="KW-1185">Reference proteome</keyword>
<evidence type="ECO:0000256" key="1">
    <source>
        <dbReference type="SAM" id="MobiDB-lite"/>
    </source>
</evidence>
<proteinExistence type="predicted"/>